<dbReference type="CDD" id="cd00436">
    <property type="entry name" value="UP_TbUP-like"/>
    <property type="match status" value="1"/>
</dbReference>
<feature type="domain" description="Nucleoside phosphorylase" evidence="1">
    <location>
        <begin position="31"/>
        <end position="289"/>
    </location>
</feature>
<keyword evidence="2" id="KW-0808">Transferase</keyword>
<dbReference type="AlphaFoldDB" id="A0A378JNC9"/>
<dbReference type="OrthoDB" id="5296640at2"/>
<evidence type="ECO:0000313" key="3">
    <source>
        <dbReference type="Proteomes" id="UP000254794"/>
    </source>
</evidence>
<keyword evidence="3" id="KW-1185">Reference proteome</keyword>
<dbReference type="InterPro" id="IPR000845">
    <property type="entry name" value="Nucleoside_phosphorylase_d"/>
</dbReference>
<dbReference type="Proteomes" id="UP000254794">
    <property type="component" value="Unassembled WGS sequence"/>
</dbReference>
<dbReference type="PANTHER" id="PTHR43691:SF15">
    <property type="entry name" value="PHOSPHORYLASE, PUTATIVE-RELATED"/>
    <property type="match status" value="1"/>
</dbReference>
<keyword evidence="2" id="KW-0328">Glycosyltransferase</keyword>
<organism evidence="2 3">
    <name type="scientific">Legionella busanensis</name>
    <dbReference type="NCBI Taxonomy" id="190655"/>
    <lineage>
        <taxon>Bacteria</taxon>
        <taxon>Pseudomonadati</taxon>
        <taxon>Pseudomonadota</taxon>
        <taxon>Gammaproteobacteria</taxon>
        <taxon>Legionellales</taxon>
        <taxon>Legionellaceae</taxon>
        <taxon>Legionella</taxon>
    </lineage>
</organism>
<evidence type="ECO:0000313" key="2">
    <source>
        <dbReference type="EMBL" id="STX51793.1"/>
    </source>
</evidence>
<dbReference type="GO" id="GO:0005829">
    <property type="term" value="C:cytosol"/>
    <property type="evidence" value="ECO:0007669"/>
    <property type="project" value="TreeGrafter"/>
</dbReference>
<gene>
    <name evidence="2" type="primary">udp_1</name>
    <name evidence="2" type="ORF">NCTC13316_01891</name>
</gene>
<proteinExistence type="predicted"/>
<reference evidence="2 3" key="1">
    <citation type="submission" date="2018-06" db="EMBL/GenBank/DDBJ databases">
        <authorList>
            <consortium name="Pathogen Informatics"/>
            <person name="Doyle S."/>
        </authorList>
    </citation>
    <scope>NUCLEOTIDE SEQUENCE [LARGE SCALE GENOMIC DNA]</scope>
    <source>
        <strain evidence="2 3">NCTC13316</strain>
    </source>
</reference>
<name>A0A378JNC9_9GAMM</name>
<dbReference type="GO" id="GO:0006218">
    <property type="term" value="P:uridine catabolic process"/>
    <property type="evidence" value="ECO:0007669"/>
    <property type="project" value="TreeGrafter"/>
</dbReference>
<dbReference type="GO" id="GO:0004850">
    <property type="term" value="F:uridine phosphorylase activity"/>
    <property type="evidence" value="ECO:0007669"/>
    <property type="project" value="UniProtKB-EC"/>
</dbReference>
<dbReference type="RefSeq" id="WP_115331402.1">
    <property type="nucleotide sequence ID" value="NZ_CAAAHP010000002.1"/>
</dbReference>
<dbReference type="PANTHER" id="PTHR43691">
    <property type="entry name" value="URIDINE PHOSPHORYLASE"/>
    <property type="match status" value="1"/>
</dbReference>
<dbReference type="Gene3D" id="3.40.50.1580">
    <property type="entry name" value="Nucleoside phosphorylase domain"/>
    <property type="match status" value="1"/>
</dbReference>
<sequence length="293" mass="32860">MKRKLADTELILSNNKIYHLDIGADDVADTVLTVGDPERVERITRYFDVIQFKHQHREFVTHTGYFNNKRLTVLSTGIGTQNIDIVLNELDALINIDFKSKMVNDKLRSLNIIRLGTTGALQENIALDSFIVASHAIDLTGILLYYKPLQNKEEEELSQRFTSYIKGKLPETTFLAYASDEKIMQSLLANSSCIKGISVTCHGFYTPQGRPLRAGAMDCNFTEYLASFPFKIPLTNLEMETAALYGLSKMLGHRCCSINVAIANRITKKFTSSVHLAEKKLIEFTLEAIAAPS</sequence>
<dbReference type="EC" id="2.4.2.3" evidence="2"/>
<protein>
    <submittedName>
        <fullName evidence="2">Purine nucleoside phosphorylase II</fullName>
        <ecNumber evidence="2">2.4.2.3</ecNumber>
    </submittedName>
</protein>
<dbReference type="InterPro" id="IPR035994">
    <property type="entry name" value="Nucleoside_phosphorylase_sf"/>
</dbReference>
<dbReference type="Pfam" id="PF01048">
    <property type="entry name" value="PNP_UDP_1"/>
    <property type="match status" value="1"/>
</dbReference>
<dbReference type="SUPFAM" id="SSF53167">
    <property type="entry name" value="Purine and uridine phosphorylases"/>
    <property type="match status" value="1"/>
</dbReference>
<accession>A0A378JNC9</accession>
<evidence type="ECO:0000259" key="1">
    <source>
        <dbReference type="Pfam" id="PF01048"/>
    </source>
</evidence>
<dbReference type="EMBL" id="UGOD01000001">
    <property type="protein sequence ID" value="STX51793.1"/>
    <property type="molecule type" value="Genomic_DNA"/>
</dbReference>